<sequence length="172" mass="20470">MRKIRTIKELLEIDIEFLNENSVFKTDSISDSNDNRNFLLFDLKSKFLKIFNQFQISIFDNKAQHLEFLTSKYKSDDIKELIELIVDEYGTDENNQSATDWNTLKHMSWWFKNVQHEQTYDEPNNTEELHYGIMIDGMNDELINLSLINYCNIDSKLNSKNWLQQSTVVKNK</sequence>
<dbReference type="EMBL" id="VSKL01000020">
    <property type="protein sequence ID" value="TYB69047.1"/>
    <property type="molecule type" value="Genomic_DNA"/>
</dbReference>
<dbReference type="RefSeq" id="WP_148367580.1">
    <property type="nucleotide sequence ID" value="NZ_VSKL01000020.1"/>
</dbReference>
<gene>
    <name evidence="1" type="ORF">ES675_16305</name>
</gene>
<proteinExistence type="predicted"/>
<organism evidence="1 2">
    <name type="scientific">Bizionia algoritergicola</name>
    <dbReference type="NCBI Taxonomy" id="291187"/>
    <lineage>
        <taxon>Bacteria</taxon>
        <taxon>Pseudomonadati</taxon>
        <taxon>Bacteroidota</taxon>
        <taxon>Flavobacteriia</taxon>
        <taxon>Flavobacteriales</taxon>
        <taxon>Flavobacteriaceae</taxon>
        <taxon>Bizionia</taxon>
    </lineage>
</organism>
<comment type="caution">
    <text evidence="1">The sequence shown here is derived from an EMBL/GenBank/DDBJ whole genome shotgun (WGS) entry which is preliminary data.</text>
</comment>
<accession>A0A5D0QIP0</accession>
<dbReference type="Proteomes" id="UP000324358">
    <property type="component" value="Unassembled WGS sequence"/>
</dbReference>
<evidence type="ECO:0000313" key="1">
    <source>
        <dbReference type="EMBL" id="TYB69047.1"/>
    </source>
</evidence>
<evidence type="ECO:0000313" key="2">
    <source>
        <dbReference type="Proteomes" id="UP000324358"/>
    </source>
</evidence>
<keyword evidence="2" id="KW-1185">Reference proteome</keyword>
<name>A0A5D0QIP0_9FLAO</name>
<dbReference type="AlphaFoldDB" id="A0A5D0QIP0"/>
<dbReference type="OrthoDB" id="1445062at2"/>
<reference evidence="1 2" key="1">
    <citation type="submission" date="2019-08" db="EMBL/GenBank/DDBJ databases">
        <title>Genomes of Antarctic Bizionia species.</title>
        <authorList>
            <person name="Bowman J.P."/>
        </authorList>
    </citation>
    <scope>NUCLEOTIDE SEQUENCE [LARGE SCALE GENOMIC DNA]</scope>
    <source>
        <strain evidence="1 2">APA-1</strain>
    </source>
</reference>
<protein>
    <submittedName>
        <fullName evidence="1">Uncharacterized protein</fullName>
    </submittedName>
</protein>